<keyword evidence="1" id="KW-0472">Membrane</keyword>
<evidence type="ECO:0000313" key="3">
    <source>
        <dbReference type="Proteomes" id="UP000092445"/>
    </source>
</evidence>
<keyword evidence="1" id="KW-1133">Transmembrane helix</keyword>
<name>A0A1A9ZXN7_GLOPL</name>
<reference evidence="3" key="1">
    <citation type="submission" date="2014-03" db="EMBL/GenBank/DDBJ databases">
        <authorList>
            <person name="Aksoy S."/>
            <person name="Warren W."/>
            <person name="Wilson R.K."/>
        </authorList>
    </citation>
    <scope>NUCLEOTIDE SEQUENCE [LARGE SCALE GENOMIC DNA]</scope>
    <source>
        <strain evidence="3">IAEA</strain>
    </source>
</reference>
<reference evidence="2" key="2">
    <citation type="submission" date="2020-05" db="UniProtKB">
        <authorList>
            <consortium name="EnsemblMetazoa"/>
        </authorList>
    </citation>
    <scope>IDENTIFICATION</scope>
    <source>
        <strain evidence="2">IAEA</strain>
    </source>
</reference>
<keyword evidence="3" id="KW-1185">Reference proteome</keyword>
<evidence type="ECO:0000313" key="2">
    <source>
        <dbReference type="EnsemblMetazoa" id="GPAI028302-PA"/>
    </source>
</evidence>
<sequence length="131" mass="14421">MGFNLSRLTDARRYNSEATITIRAGALFLIKLITEIPFTALAVSRFLQAIIILAPRLAKSRAVSLPIPLLAPVMITVLPSIANVRCPIVDTKWKTEEVFNAIICYKYSLWAVSSLPSVAKVQQSSFTITLA</sequence>
<dbReference type="VEuPathDB" id="VectorBase:GPAI028302"/>
<evidence type="ECO:0000256" key="1">
    <source>
        <dbReference type="SAM" id="Phobius"/>
    </source>
</evidence>
<organism evidence="2 3">
    <name type="scientific">Glossina pallidipes</name>
    <name type="common">Tsetse fly</name>
    <dbReference type="NCBI Taxonomy" id="7398"/>
    <lineage>
        <taxon>Eukaryota</taxon>
        <taxon>Metazoa</taxon>
        <taxon>Ecdysozoa</taxon>
        <taxon>Arthropoda</taxon>
        <taxon>Hexapoda</taxon>
        <taxon>Insecta</taxon>
        <taxon>Pterygota</taxon>
        <taxon>Neoptera</taxon>
        <taxon>Endopterygota</taxon>
        <taxon>Diptera</taxon>
        <taxon>Brachycera</taxon>
        <taxon>Muscomorpha</taxon>
        <taxon>Hippoboscoidea</taxon>
        <taxon>Glossinidae</taxon>
        <taxon>Glossina</taxon>
    </lineage>
</organism>
<feature type="transmembrane region" description="Helical" evidence="1">
    <location>
        <begin position="20"/>
        <end position="43"/>
    </location>
</feature>
<accession>A0A1A9ZXN7</accession>
<feature type="transmembrane region" description="Helical" evidence="1">
    <location>
        <begin position="63"/>
        <end position="82"/>
    </location>
</feature>
<dbReference type="Proteomes" id="UP000092445">
    <property type="component" value="Unassembled WGS sequence"/>
</dbReference>
<dbReference type="AlphaFoldDB" id="A0A1A9ZXN7"/>
<protein>
    <submittedName>
        <fullName evidence="2">Uncharacterized protein</fullName>
    </submittedName>
</protein>
<dbReference type="EnsemblMetazoa" id="GPAI028302-RA">
    <property type="protein sequence ID" value="GPAI028302-PA"/>
    <property type="gene ID" value="GPAI028302"/>
</dbReference>
<proteinExistence type="predicted"/>
<keyword evidence="1" id="KW-0812">Transmembrane</keyword>